<dbReference type="RefSeq" id="WP_110433230.1">
    <property type="nucleotide sequence ID" value="NZ_QGLR01000009.1"/>
</dbReference>
<dbReference type="InterPro" id="IPR008964">
    <property type="entry name" value="Invasin/intimin_cell_adhesion"/>
</dbReference>
<keyword evidence="1" id="KW-1133">Transmembrane helix</keyword>
<dbReference type="AlphaFoldDB" id="A0A2V4E2L8"/>
<proteinExistence type="predicted"/>
<organism evidence="2 3">
    <name type="scientific">Gilliamella apicola</name>
    <dbReference type="NCBI Taxonomy" id="1196095"/>
    <lineage>
        <taxon>Bacteria</taxon>
        <taxon>Pseudomonadati</taxon>
        <taxon>Pseudomonadota</taxon>
        <taxon>Gammaproteobacteria</taxon>
        <taxon>Orbales</taxon>
        <taxon>Orbaceae</taxon>
        <taxon>Gilliamella</taxon>
    </lineage>
</organism>
<sequence length="468" mass="52784">MCKTIFKIINILFFTINKIFYVLIIPIFLSLFSTAYAITVHTTNIIHASKPEFILETSWQKLGFTVDGVHYSQDEGTIISDEIKFFSGDYRFSDFVIDPSYSMSNLDRSLNYFDENGDIADDVEPFTLNSNVSSEWYDAEGEEISRSQYGSIIGCGSGFKMPLQLKIHIGIKPNSKYGVPRQGDLSDILVKYKIASNPELCYVAPNSLKVYPDNQWLSFNNSNKYKGWNVANLTSRKSDVGGGYSSDYVPNYGFKVNPSGEHFPTTGFPGAFFHLVVSGAQTDYEYSFVGDSTGVSVDKNGKVLLEKKPNGSITVQIKSKLEPSFNVNYTFDPTRIWVYPYNPRYPNGNYKTHWDKAITICSEDNLPTFQDLTNAPMNPAILNMDFDMNNGYTRAIGQGVLPEWGYTVRDAYPESRWSSVTNDRYWTKDIDPNNIARRVDVDASSGHLGVDSRCDHCPDFIVCMVDVN</sequence>
<name>A0A2V4E2L8_9GAMM</name>
<dbReference type="Gene3D" id="2.60.40.1080">
    <property type="match status" value="1"/>
</dbReference>
<dbReference type="OrthoDB" id="7065811at2"/>
<feature type="transmembrane region" description="Helical" evidence="1">
    <location>
        <begin position="20"/>
        <end position="38"/>
    </location>
</feature>
<dbReference type="EMBL" id="QGLR01000009">
    <property type="protein sequence ID" value="PXZ07470.1"/>
    <property type="molecule type" value="Genomic_DNA"/>
</dbReference>
<evidence type="ECO:0000313" key="2">
    <source>
        <dbReference type="EMBL" id="PXZ07470.1"/>
    </source>
</evidence>
<comment type="caution">
    <text evidence="2">The sequence shown here is derived from an EMBL/GenBank/DDBJ whole genome shotgun (WGS) entry which is preliminary data.</text>
</comment>
<evidence type="ECO:0000256" key="1">
    <source>
        <dbReference type="SAM" id="Phobius"/>
    </source>
</evidence>
<dbReference type="Proteomes" id="UP000247932">
    <property type="component" value="Unassembled WGS sequence"/>
</dbReference>
<keyword evidence="1" id="KW-0472">Membrane</keyword>
<keyword evidence="1" id="KW-0812">Transmembrane</keyword>
<protein>
    <submittedName>
        <fullName evidence="2">Uncharacterized protein</fullName>
    </submittedName>
</protein>
<reference evidence="2 3" key="1">
    <citation type="submission" date="2018-05" db="EMBL/GenBank/DDBJ databases">
        <title>Reference genomes for bee gut microbiota database.</title>
        <authorList>
            <person name="Ellegaard K.M."/>
        </authorList>
    </citation>
    <scope>NUCLEOTIDE SEQUENCE [LARGE SCALE GENOMIC DNA]</scope>
    <source>
        <strain evidence="2 3">ESL0182</strain>
    </source>
</reference>
<gene>
    <name evidence="2" type="ORF">DKK70_06350</name>
</gene>
<dbReference type="SUPFAM" id="SSF49373">
    <property type="entry name" value="Invasin/intimin cell-adhesion fragments"/>
    <property type="match status" value="1"/>
</dbReference>
<keyword evidence="3" id="KW-1185">Reference proteome</keyword>
<accession>A0A2V4E2L8</accession>
<evidence type="ECO:0000313" key="3">
    <source>
        <dbReference type="Proteomes" id="UP000247932"/>
    </source>
</evidence>